<protein>
    <submittedName>
        <fullName evidence="2">Phage portal protein</fullName>
    </submittedName>
</protein>
<dbReference type="EMBL" id="CP159290">
    <property type="protein sequence ID" value="XCH28882.1"/>
    <property type="molecule type" value="Genomic_DNA"/>
</dbReference>
<gene>
    <name evidence="2" type="ORF">ABRQ22_14945</name>
</gene>
<accession>A0AAU8FYH2</accession>
<feature type="region of interest" description="Disordered" evidence="1">
    <location>
        <begin position="466"/>
        <end position="497"/>
    </location>
</feature>
<proteinExistence type="predicted"/>
<dbReference type="RefSeq" id="WP_353707286.1">
    <property type="nucleotide sequence ID" value="NZ_CP159290.1"/>
</dbReference>
<evidence type="ECO:0000313" key="2">
    <source>
        <dbReference type="EMBL" id="XCH28882.1"/>
    </source>
</evidence>
<evidence type="ECO:0000256" key="1">
    <source>
        <dbReference type="SAM" id="MobiDB-lite"/>
    </source>
</evidence>
<reference evidence="2" key="1">
    <citation type="submission" date="2024-06" db="EMBL/GenBank/DDBJ databases">
        <title>Complete genome sequence of the cellulolytic actinobacterium, Cellulosimicrobium ES-005.</title>
        <authorList>
            <person name="Matthews C.T."/>
            <person name="Underwood K.D."/>
            <person name="Ghanchi K.M."/>
            <person name="Fields S.D."/>
            <person name="Gardner S.G."/>
        </authorList>
    </citation>
    <scope>NUCLEOTIDE SEQUENCE</scope>
    <source>
        <strain evidence="2">ES-005</strain>
    </source>
</reference>
<dbReference type="InterPro" id="IPR021145">
    <property type="entry name" value="Portal_protein_SPP1_Gp6-like"/>
</dbReference>
<dbReference type="AlphaFoldDB" id="A0AAU8FYH2"/>
<feature type="compositionally biased region" description="Low complexity" evidence="1">
    <location>
        <begin position="469"/>
        <end position="482"/>
    </location>
</feature>
<sequence length="497" mass="54833">MAKPSPKALAAKLGKILARDREADDGLLKIDRYVRGEHDDPYIPDFADDEYRLLAKRAVSNWLPLIVGTPAQAMYVDGYRPGRAGKGWGGAPEPVQDSDRVHGSTQTFQWDFWQRSRFDARQGAVYRGALQYGHSFVCVEQTAFGVIGRGLSALRTAAIFNDPASDDAPIAAMTVVSWPDDDTKGTAEMWDATTRYVVRFGSLSDANSYTVTKRGKHGAKECPVTRFAAYVDLEGRTRGVVSPLITLQDRINQTVFDLLIAQTYASFKVRYATGMAPPIVRDENGDPVLDKDGNPIPVKMNHNARRFLFAEDPDVKFGSLDETPLDGYINSIDMSVRHLAAVSQTPPHHLLGQIANLSAEALAAAETSLSRMVEELRKTFGESWERVFRVAAQIAGEAGALDYHGEVIWRDMEARSLSMTVDALGKMADQLDIPRRGLWPRVPGVTQAEIDTWHDMRDDDDYVAQLAQSSTRASGARSTSSRYIPPESRPQAGERAA</sequence>
<name>A0AAU8FYH2_9MICO</name>
<organism evidence="2">
    <name type="scientific">Cellulosimicrobium sp. ES-005</name>
    <dbReference type="NCBI Taxonomy" id="3163031"/>
    <lineage>
        <taxon>Bacteria</taxon>
        <taxon>Bacillati</taxon>
        <taxon>Actinomycetota</taxon>
        <taxon>Actinomycetes</taxon>
        <taxon>Micrococcales</taxon>
        <taxon>Promicromonosporaceae</taxon>
        <taxon>Cellulosimicrobium</taxon>
    </lineage>
</organism>
<dbReference type="Pfam" id="PF05133">
    <property type="entry name" value="SPP1_portal"/>
    <property type="match status" value="1"/>
</dbReference>